<keyword evidence="1" id="KW-0472">Membrane</keyword>
<evidence type="ECO:0000256" key="1">
    <source>
        <dbReference type="SAM" id="Phobius"/>
    </source>
</evidence>
<accession>A0ABS5QMR8</accession>
<reference evidence="2 3" key="1">
    <citation type="journal article" date="2021" name="Nat. Commun.">
        <title>Reductive evolution and unique predatory mode in the CPR bacterium Vampirococcus lugosii.</title>
        <authorList>
            <person name="Moreira D."/>
            <person name="Zivanovic Y."/>
            <person name="Lopez-Archilla A.I."/>
            <person name="Iniesto M."/>
            <person name="Lopez-Garcia P."/>
        </authorList>
    </citation>
    <scope>NUCLEOTIDE SEQUENCE [LARGE SCALE GENOMIC DNA]</scope>
    <source>
        <strain evidence="2">Chiprana</strain>
    </source>
</reference>
<feature type="transmembrane region" description="Helical" evidence="1">
    <location>
        <begin position="20"/>
        <end position="40"/>
    </location>
</feature>
<dbReference type="EMBL" id="JAEDAM010000100">
    <property type="protein sequence ID" value="MBS8122488.1"/>
    <property type="molecule type" value="Genomic_DNA"/>
</dbReference>
<keyword evidence="1" id="KW-1133">Transmembrane helix</keyword>
<name>A0ABS5QMR8_9BACT</name>
<comment type="caution">
    <text evidence="2">The sequence shown here is derived from an EMBL/GenBank/DDBJ whole genome shotgun (WGS) entry which is preliminary data.</text>
</comment>
<dbReference type="Proteomes" id="UP000680365">
    <property type="component" value="Unassembled WGS sequence"/>
</dbReference>
<keyword evidence="1" id="KW-0812">Transmembrane</keyword>
<organism evidence="2 3">
    <name type="scientific">Candidatus Vampirococcus lugosii</name>
    <dbReference type="NCBI Taxonomy" id="2789015"/>
    <lineage>
        <taxon>Bacteria</taxon>
        <taxon>Candidatus Absconditibacteriota</taxon>
        <taxon>Vampirococcus</taxon>
    </lineage>
</organism>
<keyword evidence="3" id="KW-1185">Reference proteome</keyword>
<sequence length="182" mass="21369">MSFKLKILIRSIKNDIWKHIFFVFFLLFCVSGGFYIHNIYMSSLYDSKIDDLEITIQENLKKYENLRQEDNYMNFEIAQHIQENKNKISWVNNIESLVEMFDRVSSVGSNSDISLENFLVNYDSIRVRGSVPSLETVYNDDGLLDELNSLDFINEILIPSYSLMGDKYEFDLTSKIKLNEGR</sequence>
<evidence type="ECO:0000313" key="2">
    <source>
        <dbReference type="EMBL" id="MBS8122488.1"/>
    </source>
</evidence>
<evidence type="ECO:0008006" key="4">
    <source>
        <dbReference type="Google" id="ProtNLM"/>
    </source>
</evidence>
<gene>
    <name evidence="2" type="ORF">VAMP_7420n120</name>
</gene>
<dbReference type="RefSeq" id="WP_213349915.1">
    <property type="nucleotide sequence ID" value="NZ_JAEDAM010000100.1"/>
</dbReference>
<protein>
    <recommendedName>
        <fullName evidence="4">PilN domain-containing protein</fullName>
    </recommendedName>
</protein>
<evidence type="ECO:0000313" key="3">
    <source>
        <dbReference type="Proteomes" id="UP000680365"/>
    </source>
</evidence>
<proteinExistence type="predicted"/>